<feature type="transmembrane region" description="Helical" evidence="7">
    <location>
        <begin position="610"/>
        <end position="630"/>
    </location>
</feature>
<dbReference type="Pfam" id="PF03142">
    <property type="entry name" value="Chitin_synth_2"/>
    <property type="match status" value="1"/>
</dbReference>
<dbReference type="CDD" id="cd04190">
    <property type="entry name" value="Chitin_synth_C"/>
    <property type="match status" value="1"/>
</dbReference>
<evidence type="ECO:0000256" key="7">
    <source>
        <dbReference type="SAM" id="Phobius"/>
    </source>
</evidence>
<dbReference type="InterPro" id="IPR029044">
    <property type="entry name" value="Nucleotide-diphossugar_trans"/>
</dbReference>
<feature type="transmembrane region" description="Helical" evidence="7">
    <location>
        <begin position="480"/>
        <end position="509"/>
    </location>
</feature>
<evidence type="ECO:0000256" key="1">
    <source>
        <dbReference type="ARBA" id="ARBA00004141"/>
    </source>
</evidence>
<dbReference type="InterPro" id="IPR004835">
    <property type="entry name" value="Chitin_synth"/>
</dbReference>
<gene>
    <name evidence="8" type="ORF">PLOB_00042160</name>
</gene>
<evidence type="ECO:0000256" key="2">
    <source>
        <dbReference type="ARBA" id="ARBA00012543"/>
    </source>
</evidence>
<dbReference type="Proteomes" id="UP001159405">
    <property type="component" value="Unassembled WGS sequence"/>
</dbReference>
<feature type="non-terminal residue" evidence="8">
    <location>
        <position position="676"/>
    </location>
</feature>
<dbReference type="Gene3D" id="3.90.550.10">
    <property type="entry name" value="Spore Coat Polysaccharide Biosynthesis Protein SpsA, Chain A"/>
    <property type="match status" value="1"/>
</dbReference>
<feature type="transmembrane region" description="Helical" evidence="7">
    <location>
        <begin position="642"/>
        <end position="660"/>
    </location>
</feature>
<dbReference type="PANTHER" id="PTHR22914:SF41">
    <property type="entry name" value="CHITIN SYNTHASE 7"/>
    <property type="match status" value="1"/>
</dbReference>
<keyword evidence="6 7" id="KW-0472">Membrane</keyword>
<organism evidence="8 9">
    <name type="scientific">Porites lobata</name>
    <dbReference type="NCBI Taxonomy" id="104759"/>
    <lineage>
        <taxon>Eukaryota</taxon>
        <taxon>Metazoa</taxon>
        <taxon>Cnidaria</taxon>
        <taxon>Anthozoa</taxon>
        <taxon>Hexacorallia</taxon>
        <taxon>Scleractinia</taxon>
        <taxon>Fungiina</taxon>
        <taxon>Poritidae</taxon>
        <taxon>Porites</taxon>
    </lineage>
</organism>
<feature type="transmembrane region" description="Helical" evidence="7">
    <location>
        <begin position="552"/>
        <end position="572"/>
    </location>
</feature>
<reference evidence="8 9" key="1">
    <citation type="submission" date="2022-05" db="EMBL/GenBank/DDBJ databases">
        <authorList>
            <consortium name="Genoscope - CEA"/>
            <person name="William W."/>
        </authorList>
    </citation>
    <scope>NUCLEOTIDE SEQUENCE [LARGE SCALE GENOMIC DNA]</scope>
</reference>
<protein>
    <recommendedName>
        <fullName evidence="2">chitin synthase</fullName>
        <ecNumber evidence="2">2.4.1.16</ecNumber>
    </recommendedName>
</protein>
<evidence type="ECO:0000313" key="8">
    <source>
        <dbReference type="EMBL" id="CAH3142116.1"/>
    </source>
</evidence>
<proteinExistence type="predicted"/>
<sequence>MCALFAYVYDTANLNKLSQGFKDFTTDNPAFPHFMAQIFTSLIGQLLGILACAMCMQRLAFALPMFFATPISLVLAEIHNTVWNILPFDSIDSDTTIGYVAVIGILFWLAQLLSVGYYVFKEPGFIMGKESSLFWMPTYNGVFLEQYLLLNRRNKNTDDYQINQRELVDNSCIYICTTMYHEIEEEMEQLLHSLHDIDCAREKSKRQIESHIFFDGATKGEVLNNYVLQLISLIPKTLKVRIEACMKLKTPYGLQMRWELPGGMLFHIHLKDNLKVKNKKRWSQVMYMSYVLDLKEKIMEVTDENTYILTTDADVKFTHESVEALLDLMSRDPSVGAVCGRTHPLGVGPIVWYQVFDYAIGHWFQKVGNDVLGSVLCSPGCFSVYRAAALRDVLPIYSSKVNNSADFLTKDMGEDRWLCTLMVQAGWRLEYCAAAEDSTFCPDTFDEFFKQRRRWIPSTLANLLLLISEWKLTVNNNDHISFFFILYQALMVFSTIISPSTVILVMASGLSYANFFIDDNAVLVALLSLTTVGYGVICLYTSQEFQLKVAKLLAVVFALLMAYVTVGVAAQIGDDLYERAHPTTSTPAPTTPPTTLTTATSLTLGESLPAAVSTMYLAGLAGIFVLAGLLHLTEAYCLIHGIWYLFFLPSGYLLLIIYSICNITDRSWGKYVGCYY</sequence>
<keyword evidence="9" id="KW-1185">Reference proteome</keyword>
<accession>A0ABN8PIW8</accession>
<evidence type="ECO:0000256" key="5">
    <source>
        <dbReference type="ARBA" id="ARBA00022989"/>
    </source>
</evidence>
<dbReference type="EMBL" id="CALNXK010000068">
    <property type="protein sequence ID" value="CAH3142116.1"/>
    <property type="molecule type" value="Genomic_DNA"/>
</dbReference>
<feature type="transmembrane region" description="Helical" evidence="7">
    <location>
        <begin position="59"/>
        <end position="76"/>
    </location>
</feature>
<evidence type="ECO:0000256" key="4">
    <source>
        <dbReference type="ARBA" id="ARBA00022692"/>
    </source>
</evidence>
<name>A0ABN8PIW8_9CNID</name>
<feature type="transmembrane region" description="Helical" evidence="7">
    <location>
        <begin position="521"/>
        <end position="540"/>
    </location>
</feature>
<evidence type="ECO:0000256" key="6">
    <source>
        <dbReference type="ARBA" id="ARBA00023136"/>
    </source>
</evidence>
<dbReference type="EC" id="2.4.1.16" evidence="2"/>
<evidence type="ECO:0000256" key="3">
    <source>
        <dbReference type="ARBA" id="ARBA00022676"/>
    </source>
</evidence>
<keyword evidence="3" id="KW-0328">Glycosyltransferase</keyword>
<feature type="transmembrane region" description="Helical" evidence="7">
    <location>
        <begin position="34"/>
        <end position="52"/>
    </location>
</feature>
<keyword evidence="5 7" id="KW-1133">Transmembrane helix</keyword>
<keyword evidence="3" id="KW-0808">Transferase</keyword>
<keyword evidence="4 7" id="KW-0812">Transmembrane</keyword>
<comment type="subcellular location">
    <subcellularLocation>
        <location evidence="1">Membrane</location>
        <topology evidence="1">Multi-pass membrane protein</topology>
    </subcellularLocation>
</comment>
<comment type="caution">
    <text evidence="8">The sequence shown here is derived from an EMBL/GenBank/DDBJ whole genome shotgun (WGS) entry which is preliminary data.</text>
</comment>
<dbReference type="PANTHER" id="PTHR22914">
    <property type="entry name" value="CHITIN SYNTHASE"/>
    <property type="match status" value="1"/>
</dbReference>
<dbReference type="SUPFAM" id="SSF53448">
    <property type="entry name" value="Nucleotide-diphospho-sugar transferases"/>
    <property type="match status" value="1"/>
</dbReference>
<feature type="transmembrane region" description="Helical" evidence="7">
    <location>
        <begin position="96"/>
        <end position="120"/>
    </location>
</feature>
<evidence type="ECO:0000313" key="9">
    <source>
        <dbReference type="Proteomes" id="UP001159405"/>
    </source>
</evidence>